<dbReference type="PANTHER" id="PTHR30273">
    <property type="entry name" value="PERIPLASMIC SIGNAL SENSOR AND SIGMA FACTOR ACTIVATOR FECR-RELATED"/>
    <property type="match status" value="1"/>
</dbReference>
<organism evidence="4 5">
    <name type="scientific">Pedobacter yonginense</name>
    <dbReference type="NCBI Taxonomy" id="651869"/>
    <lineage>
        <taxon>Bacteria</taxon>
        <taxon>Pseudomonadati</taxon>
        <taxon>Bacteroidota</taxon>
        <taxon>Sphingobacteriia</taxon>
        <taxon>Sphingobacteriales</taxon>
        <taxon>Sphingobacteriaceae</taxon>
        <taxon>Pedobacter</taxon>
    </lineage>
</organism>
<dbReference type="GO" id="GO:0016989">
    <property type="term" value="F:sigma factor antagonist activity"/>
    <property type="evidence" value="ECO:0007669"/>
    <property type="project" value="TreeGrafter"/>
</dbReference>
<accession>A0A317ETW5</accession>
<sequence>MTKTEYRSLYEKYLNGNCTAEELEALQNYTDDFTLAEPEEISPEKAEQLYSKLRLAIQDQEQIKTRPLYWKLSIAASLILILFVGLMYAFHDTKQAPAPSLSKAVKTIVPGSNKAVLTLGDGRTIILNNAGTGEIATENGTQVRKDADGLLSYQVGETVSEALVYNTVSIPRGGQYSLILPDGSKVWLNAETKLRFPNRFVGDKREVELDGEGYFEIAKNKQKPFFVKANGVSVKVLGTHFNVMAYKDEPLVRTTLVEGSVMLTAAGQSVYLIPGQQGLFSKNGLRVSNADIEGDLAWKNGYFVFNEESLATIMHKISRWYNVDIEMLTNNKLTYTGSVSKFKNIDEVLKVLSLTGTVKFKIEERRVIVSN</sequence>
<evidence type="ECO:0000256" key="1">
    <source>
        <dbReference type="SAM" id="Phobius"/>
    </source>
</evidence>
<dbReference type="InterPro" id="IPR006860">
    <property type="entry name" value="FecR"/>
</dbReference>
<dbReference type="Proteomes" id="UP000245379">
    <property type="component" value="Unassembled WGS sequence"/>
</dbReference>
<reference evidence="4 5" key="1">
    <citation type="submission" date="2018-05" db="EMBL/GenBank/DDBJ databases">
        <title>Pedobacter paludis sp. nov., isolated from wetland soil.</title>
        <authorList>
            <person name="Zhang Y."/>
            <person name="Wang G."/>
        </authorList>
    </citation>
    <scope>NUCLEOTIDE SEQUENCE [LARGE SCALE GENOMIC DNA]</scope>
    <source>
        <strain evidence="4 5">KCTC22721</strain>
    </source>
</reference>
<evidence type="ECO:0000259" key="2">
    <source>
        <dbReference type="Pfam" id="PF04773"/>
    </source>
</evidence>
<dbReference type="InterPro" id="IPR032508">
    <property type="entry name" value="FecR_C"/>
</dbReference>
<feature type="transmembrane region" description="Helical" evidence="1">
    <location>
        <begin position="68"/>
        <end position="90"/>
    </location>
</feature>
<keyword evidence="1" id="KW-1133">Transmembrane helix</keyword>
<dbReference type="Pfam" id="PF04773">
    <property type="entry name" value="FecR"/>
    <property type="match status" value="1"/>
</dbReference>
<dbReference type="PANTHER" id="PTHR30273:SF2">
    <property type="entry name" value="PROTEIN FECR"/>
    <property type="match status" value="1"/>
</dbReference>
<evidence type="ECO:0000259" key="3">
    <source>
        <dbReference type="Pfam" id="PF16344"/>
    </source>
</evidence>
<keyword evidence="1" id="KW-0472">Membrane</keyword>
<dbReference type="EMBL" id="QGNZ01000001">
    <property type="protein sequence ID" value="PWS28598.1"/>
    <property type="molecule type" value="Genomic_DNA"/>
</dbReference>
<protein>
    <recommendedName>
        <fullName evidence="6">Anti-sigma factor</fullName>
    </recommendedName>
</protein>
<name>A0A317ETW5_9SPHI</name>
<gene>
    <name evidence="4" type="ORF">DHW03_01740</name>
</gene>
<feature type="domain" description="Protein FecR C-terminal" evidence="3">
    <location>
        <begin position="302"/>
        <end position="369"/>
    </location>
</feature>
<proteinExistence type="predicted"/>
<evidence type="ECO:0008006" key="6">
    <source>
        <dbReference type="Google" id="ProtNLM"/>
    </source>
</evidence>
<dbReference type="OrthoDB" id="1099963at2"/>
<dbReference type="PIRSF" id="PIRSF018266">
    <property type="entry name" value="FecR"/>
    <property type="match status" value="1"/>
</dbReference>
<comment type="caution">
    <text evidence="4">The sequence shown here is derived from an EMBL/GenBank/DDBJ whole genome shotgun (WGS) entry which is preliminary data.</text>
</comment>
<dbReference type="Gene3D" id="2.60.120.1440">
    <property type="match status" value="1"/>
</dbReference>
<evidence type="ECO:0000313" key="5">
    <source>
        <dbReference type="Proteomes" id="UP000245379"/>
    </source>
</evidence>
<dbReference type="AlphaFoldDB" id="A0A317ETW5"/>
<dbReference type="RefSeq" id="WP_109924029.1">
    <property type="nucleotide sequence ID" value="NZ_QGNZ01000001.1"/>
</dbReference>
<dbReference type="FunFam" id="2.60.120.1440:FF:000001">
    <property type="entry name" value="Putative anti-sigma factor"/>
    <property type="match status" value="1"/>
</dbReference>
<keyword evidence="5" id="KW-1185">Reference proteome</keyword>
<feature type="domain" description="FecR protein" evidence="2">
    <location>
        <begin position="167"/>
        <end position="261"/>
    </location>
</feature>
<keyword evidence="1" id="KW-0812">Transmembrane</keyword>
<dbReference type="Pfam" id="PF16344">
    <property type="entry name" value="FecR_C"/>
    <property type="match status" value="1"/>
</dbReference>
<dbReference type="InterPro" id="IPR012373">
    <property type="entry name" value="Ferrdict_sens_TM"/>
</dbReference>
<evidence type="ECO:0000313" key="4">
    <source>
        <dbReference type="EMBL" id="PWS28598.1"/>
    </source>
</evidence>
<dbReference type="Gene3D" id="3.55.50.30">
    <property type="match status" value="1"/>
</dbReference>